<evidence type="ECO:0000256" key="2">
    <source>
        <dbReference type="ARBA" id="ARBA00006175"/>
    </source>
</evidence>
<feature type="transmembrane region" description="Helical" evidence="8">
    <location>
        <begin position="120"/>
        <end position="141"/>
    </location>
</feature>
<dbReference type="GO" id="GO:0015250">
    <property type="term" value="F:water channel activity"/>
    <property type="evidence" value="ECO:0007669"/>
    <property type="project" value="TreeGrafter"/>
</dbReference>
<keyword evidence="10" id="KW-1185">Reference proteome</keyword>
<evidence type="ECO:0000256" key="8">
    <source>
        <dbReference type="SAM" id="Phobius"/>
    </source>
</evidence>
<keyword evidence="6 8" id="KW-0472">Membrane</keyword>
<evidence type="ECO:0000256" key="4">
    <source>
        <dbReference type="ARBA" id="ARBA00022692"/>
    </source>
</evidence>
<evidence type="ECO:0000256" key="7">
    <source>
        <dbReference type="RuleBase" id="RU000477"/>
    </source>
</evidence>
<protein>
    <submittedName>
        <fullName evidence="9">Aquaporin-4-like</fullName>
    </submittedName>
</protein>
<reference evidence="9" key="3">
    <citation type="submission" date="2025-09" db="UniProtKB">
        <authorList>
            <consortium name="Ensembl"/>
        </authorList>
    </citation>
    <scope>IDENTIFICATION</scope>
</reference>
<evidence type="ECO:0000256" key="5">
    <source>
        <dbReference type="ARBA" id="ARBA00022989"/>
    </source>
</evidence>
<dbReference type="SUPFAM" id="SSF81338">
    <property type="entry name" value="Aquaporin-like"/>
    <property type="match status" value="1"/>
</dbReference>
<dbReference type="PANTHER" id="PTHR19139:SF177">
    <property type="entry name" value="AQUAPORIN 14"/>
    <property type="match status" value="1"/>
</dbReference>
<accession>A0A8C4SVL9</accession>
<dbReference type="InterPro" id="IPR022357">
    <property type="entry name" value="MIP_CS"/>
</dbReference>
<proteinExistence type="inferred from homology"/>
<dbReference type="GO" id="GO:0005886">
    <property type="term" value="C:plasma membrane"/>
    <property type="evidence" value="ECO:0007669"/>
    <property type="project" value="TreeGrafter"/>
</dbReference>
<keyword evidence="3 7" id="KW-0813">Transport</keyword>
<feature type="transmembrane region" description="Helical" evidence="8">
    <location>
        <begin position="7"/>
        <end position="27"/>
    </location>
</feature>
<keyword evidence="4 7" id="KW-0812">Transmembrane</keyword>
<dbReference type="InterPro" id="IPR000425">
    <property type="entry name" value="MIP"/>
</dbReference>
<reference evidence="9" key="2">
    <citation type="submission" date="2025-08" db="UniProtKB">
        <authorList>
            <consortium name="Ensembl"/>
        </authorList>
    </citation>
    <scope>IDENTIFICATION</scope>
</reference>
<evidence type="ECO:0000256" key="3">
    <source>
        <dbReference type="ARBA" id="ARBA00022448"/>
    </source>
</evidence>
<dbReference type="InterPro" id="IPR023271">
    <property type="entry name" value="Aquaporin-like"/>
</dbReference>
<comment type="similarity">
    <text evidence="2 7">Belongs to the MIP/aquaporin (TC 1.A.8) family.</text>
</comment>
<evidence type="ECO:0000313" key="9">
    <source>
        <dbReference type="Ensembl" id="ENSECRP00000022923.1"/>
    </source>
</evidence>
<name>A0A8C4SVL9_ERPCA</name>
<evidence type="ECO:0000256" key="6">
    <source>
        <dbReference type="ARBA" id="ARBA00023136"/>
    </source>
</evidence>
<dbReference type="Ensembl" id="ENSECRT00000023415.1">
    <property type="protein sequence ID" value="ENSECRP00000022923.1"/>
    <property type="gene ID" value="ENSECRG00000015401.1"/>
</dbReference>
<dbReference type="Proteomes" id="UP000694620">
    <property type="component" value="Chromosome 3"/>
</dbReference>
<evidence type="ECO:0000256" key="1">
    <source>
        <dbReference type="ARBA" id="ARBA00004141"/>
    </source>
</evidence>
<reference evidence="9" key="1">
    <citation type="submission" date="2021-06" db="EMBL/GenBank/DDBJ databases">
        <authorList>
            <consortium name="Wellcome Sanger Institute Data Sharing"/>
        </authorList>
    </citation>
    <scope>NUCLEOTIDE SEQUENCE [LARGE SCALE GENOMIC DNA]</scope>
</reference>
<dbReference type="PANTHER" id="PTHR19139">
    <property type="entry name" value="AQUAPORIN TRANSPORTER"/>
    <property type="match status" value="1"/>
</dbReference>
<dbReference type="Gene3D" id="1.20.1080.10">
    <property type="entry name" value="Glycerol uptake facilitator protein"/>
    <property type="match status" value="1"/>
</dbReference>
<organism evidence="9 10">
    <name type="scientific">Erpetoichthys calabaricus</name>
    <name type="common">Rope fish</name>
    <name type="synonym">Calamoichthys calabaricus</name>
    <dbReference type="NCBI Taxonomy" id="27687"/>
    <lineage>
        <taxon>Eukaryota</taxon>
        <taxon>Metazoa</taxon>
        <taxon>Chordata</taxon>
        <taxon>Craniata</taxon>
        <taxon>Vertebrata</taxon>
        <taxon>Euteleostomi</taxon>
        <taxon>Actinopterygii</taxon>
        <taxon>Polypteriformes</taxon>
        <taxon>Polypteridae</taxon>
        <taxon>Erpetoichthys</taxon>
    </lineage>
</organism>
<dbReference type="AlphaFoldDB" id="A0A8C4SVL9"/>
<feature type="transmembrane region" description="Helical" evidence="8">
    <location>
        <begin position="89"/>
        <end position="108"/>
    </location>
</feature>
<keyword evidence="5 8" id="KW-1133">Transmembrane helix</keyword>
<dbReference type="Pfam" id="PF00230">
    <property type="entry name" value="MIP"/>
    <property type="match status" value="1"/>
</dbReference>
<dbReference type="PROSITE" id="PS00221">
    <property type="entry name" value="MIP"/>
    <property type="match status" value="1"/>
</dbReference>
<feature type="transmembrane region" description="Helical" evidence="8">
    <location>
        <begin position="153"/>
        <end position="171"/>
    </location>
</feature>
<sequence>MWFYRRFWRAVLAEILGSLIFVSAVLGSSIPNQAQDCSILLLQPALAAGFTAVGLGHCFGDISGAQVNPAVTLAFLATRKLDILRTASYIIGQCLGATMAAGILYLTIPLKSAINPESNAGQALGMEVLATFQLVFTIFSVEDHRRREVGEPGNLAIGFSLNFLMSVYFTLMNPARSLGPAIITGYWEHHWVRSFYKLRLMGLEPEVMSSCLEPEVIKSVLELELRSSRPEPEVMSSGPGGISHNWSAGKEEKGLVYATTPWSGIELPSFKPFDCFPYAPLSSDPVRLGIPDRELIRKSIRVGVPRASLMNKQRLIRL</sequence>
<dbReference type="GeneTree" id="ENSGT00940000156037"/>
<comment type="subcellular location">
    <subcellularLocation>
        <location evidence="1">Membrane</location>
        <topology evidence="1">Multi-pass membrane protein</topology>
    </subcellularLocation>
</comment>
<evidence type="ECO:0000313" key="10">
    <source>
        <dbReference type="Proteomes" id="UP000694620"/>
    </source>
</evidence>
<dbReference type="InterPro" id="IPR034294">
    <property type="entry name" value="Aquaporin_transptr"/>
</dbReference>
<feature type="transmembrane region" description="Helical" evidence="8">
    <location>
        <begin position="39"/>
        <end position="59"/>
    </location>
</feature>
<dbReference type="PRINTS" id="PR00783">
    <property type="entry name" value="MINTRINSICP"/>
</dbReference>